<comment type="caution">
    <text evidence="1">The sequence shown here is derived from an EMBL/GenBank/DDBJ whole genome shotgun (WGS) entry which is preliminary data.</text>
</comment>
<protein>
    <submittedName>
        <fullName evidence="1">Uncharacterized protein</fullName>
    </submittedName>
</protein>
<dbReference type="Proteomes" id="UP001165960">
    <property type="component" value="Unassembled WGS sequence"/>
</dbReference>
<organism evidence="1 2">
    <name type="scientific">Entomophthora muscae</name>
    <dbReference type="NCBI Taxonomy" id="34485"/>
    <lineage>
        <taxon>Eukaryota</taxon>
        <taxon>Fungi</taxon>
        <taxon>Fungi incertae sedis</taxon>
        <taxon>Zoopagomycota</taxon>
        <taxon>Entomophthoromycotina</taxon>
        <taxon>Entomophthoromycetes</taxon>
        <taxon>Entomophthorales</taxon>
        <taxon>Entomophthoraceae</taxon>
        <taxon>Entomophthora</taxon>
    </lineage>
</organism>
<accession>A0ACC2U2Z0</accession>
<name>A0ACC2U2Z0_9FUNG</name>
<proteinExistence type="predicted"/>
<reference evidence="1" key="1">
    <citation type="submission" date="2022-04" db="EMBL/GenBank/DDBJ databases">
        <title>Genome of the entomopathogenic fungus Entomophthora muscae.</title>
        <authorList>
            <person name="Elya C."/>
            <person name="Lovett B.R."/>
            <person name="Lee E."/>
            <person name="Macias A.M."/>
            <person name="Hajek A.E."/>
            <person name="De Bivort B.L."/>
            <person name="Kasson M.T."/>
            <person name="De Fine Licht H.H."/>
            <person name="Stajich J.E."/>
        </authorList>
    </citation>
    <scope>NUCLEOTIDE SEQUENCE</scope>
    <source>
        <strain evidence="1">Berkeley</strain>
    </source>
</reference>
<sequence length="120" mass="12454">MEDCGTHGMQAARFVPWYSFLSSWGETGALNPVPPPLFPVRECGVQFIAGCYFSIVNFGGVLFLETGAVCALAVIAIVAIGVAVIMVGILAFIAVGVFSIIAVIETAGSTRQQGSNQAGL</sequence>
<evidence type="ECO:0000313" key="2">
    <source>
        <dbReference type="Proteomes" id="UP001165960"/>
    </source>
</evidence>
<dbReference type="EMBL" id="QTSX02001498">
    <property type="protein sequence ID" value="KAJ9081120.1"/>
    <property type="molecule type" value="Genomic_DNA"/>
</dbReference>
<gene>
    <name evidence="1" type="ORF">DSO57_1018142</name>
</gene>
<evidence type="ECO:0000313" key="1">
    <source>
        <dbReference type="EMBL" id="KAJ9081120.1"/>
    </source>
</evidence>
<keyword evidence="2" id="KW-1185">Reference proteome</keyword>